<protein>
    <submittedName>
        <fullName evidence="3">YceI family protein</fullName>
    </submittedName>
</protein>
<feature type="chain" id="PRO_5027011652" evidence="1">
    <location>
        <begin position="21"/>
        <end position="186"/>
    </location>
</feature>
<evidence type="ECO:0000313" key="4">
    <source>
        <dbReference type="Proteomes" id="UP000474175"/>
    </source>
</evidence>
<proteinExistence type="predicted"/>
<dbReference type="PANTHER" id="PTHR34406:SF1">
    <property type="entry name" value="PROTEIN YCEI"/>
    <property type="match status" value="1"/>
</dbReference>
<sequence length="186" mass="20164">MKKHSILLVIGLLISLSVVAQPNWKTTKAAVTFKIKNAGLNVDGSFSGFNGTLVFDPAMPDKAQLSASVDAATIETGVNMRNNHLKKEEYFDVAKYPRISLKSTRIEKKGANSYIGTFALTIKETTRTVMIPFTVTQTGMMAQFAGELVINRRDYDVGGRSLLMGSEVTINLSIQAQSTGTVVATN</sequence>
<feature type="signal peptide" evidence="1">
    <location>
        <begin position="1"/>
        <end position="20"/>
    </location>
</feature>
<dbReference type="Pfam" id="PF04264">
    <property type="entry name" value="YceI"/>
    <property type="match status" value="1"/>
</dbReference>
<dbReference type="Proteomes" id="UP000474175">
    <property type="component" value="Unassembled WGS sequence"/>
</dbReference>
<dbReference type="SUPFAM" id="SSF101874">
    <property type="entry name" value="YceI-like"/>
    <property type="match status" value="1"/>
</dbReference>
<feature type="domain" description="Lipid/polyisoprenoid-binding YceI-like" evidence="2">
    <location>
        <begin position="23"/>
        <end position="177"/>
    </location>
</feature>
<accession>A0A6L9LHE0</accession>
<reference evidence="3 4" key="1">
    <citation type="submission" date="2020-02" db="EMBL/GenBank/DDBJ databases">
        <title>Draft genome sequence of two Spirosoma agri KCTC 52727 and Spirosoma terrae KCTC 52035.</title>
        <authorList>
            <person name="Rojas J."/>
            <person name="Ambika Manirajan B."/>
            <person name="Suarez C."/>
            <person name="Ratering S."/>
            <person name="Schnell S."/>
        </authorList>
    </citation>
    <scope>NUCLEOTIDE SEQUENCE [LARGE SCALE GENOMIC DNA]</scope>
    <source>
        <strain evidence="3 4">KCTC 52035</strain>
    </source>
</reference>
<dbReference type="InterPro" id="IPR007372">
    <property type="entry name" value="Lipid/polyisoprenoid-bd_YceI"/>
</dbReference>
<dbReference type="Gene3D" id="2.40.128.110">
    <property type="entry name" value="Lipid/polyisoprenoid-binding, YceI-like"/>
    <property type="match status" value="1"/>
</dbReference>
<dbReference type="InterPro" id="IPR036761">
    <property type="entry name" value="TTHA0802/YceI-like_sf"/>
</dbReference>
<comment type="caution">
    <text evidence="3">The sequence shown here is derived from an EMBL/GenBank/DDBJ whole genome shotgun (WGS) entry which is preliminary data.</text>
</comment>
<dbReference type="EMBL" id="JAAFZH010000020">
    <property type="protein sequence ID" value="NDU98762.1"/>
    <property type="molecule type" value="Genomic_DNA"/>
</dbReference>
<keyword evidence="4" id="KW-1185">Reference proteome</keyword>
<name>A0A6L9LHE0_9BACT</name>
<gene>
    <name evidence="3" type="ORF">GK108_28010</name>
</gene>
<dbReference type="SMART" id="SM00867">
    <property type="entry name" value="YceI"/>
    <property type="match status" value="1"/>
</dbReference>
<dbReference type="RefSeq" id="WP_163954895.1">
    <property type="nucleotide sequence ID" value="NZ_JAAFZH010000020.1"/>
</dbReference>
<keyword evidence="1" id="KW-0732">Signal</keyword>
<dbReference type="AlphaFoldDB" id="A0A6L9LHE0"/>
<organism evidence="3 4">
    <name type="scientific">Spirosoma terrae</name>
    <dbReference type="NCBI Taxonomy" id="1968276"/>
    <lineage>
        <taxon>Bacteria</taxon>
        <taxon>Pseudomonadati</taxon>
        <taxon>Bacteroidota</taxon>
        <taxon>Cytophagia</taxon>
        <taxon>Cytophagales</taxon>
        <taxon>Cytophagaceae</taxon>
        <taxon>Spirosoma</taxon>
    </lineage>
</organism>
<dbReference type="PANTHER" id="PTHR34406">
    <property type="entry name" value="PROTEIN YCEI"/>
    <property type="match status" value="1"/>
</dbReference>
<evidence type="ECO:0000259" key="2">
    <source>
        <dbReference type="SMART" id="SM00867"/>
    </source>
</evidence>
<evidence type="ECO:0000256" key="1">
    <source>
        <dbReference type="SAM" id="SignalP"/>
    </source>
</evidence>
<evidence type="ECO:0000313" key="3">
    <source>
        <dbReference type="EMBL" id="NDU98762.1"/>
    </source>
</evidence>